<accession>A0ABR4AV88</accession>
<evidence type="ECO:0000313" key="2">
    <source>
        <dbReference type="Proteomes" id="UP001590951"/>
    </source>
</evidence>
<gene>
    <name evidence="1" type="ORF">ABVK25_010978</name>
</gene>
<evidence type="ECO:0000313" key="1">
    <source>
        <dbReference type="EMBL" id="KAL2048726.1"/>
    </source>
</evidence>
<dbReference type="Proteomes" id="UP001590951">
    <property type="component" value="Unassembled WGS sequence"/>
</dbReference>
<proteinExistence type="predicted"/>
<comment type="caution">
    <text evidence="1">The sequence shown here is derived from an EMBL/GenBank/DDBJ whole genome shotgun (WGS) entry which is preliminary data.</text>
</comment>
<dbReference type="EMBL" id="JBHFEH010000081">
    <property type="protein sequence ID" value="KAL2048726.1"/>
    <property type="molecule type" value="Genomic_DNA"/>
</dbReference>
<keyword evidence="2" id="KW-1185">Reference proteome</keyword>
<reference evidence="1 2" key="1">
    <citation type="submission" date="2024-09" db="EMBL/GenBank/DDBJ databases">
        <title>Rethinking Asexuality: The Enigmatic Case of Functional Sexual Genes in Lepraria (Stereocaulaceae).</title>
        <authorList>
            <person name="Doellman M."/>
            <person name="Sun Y."/>
            <person name="Barcenas-Pena A."/>
            <person name="Lumbsch H.T."/>
            <person name="Grewe F."/>
        </authorList>
    </citation>
    <scope>NUCLEOTIDE SEQUENCE [LARGE SCALE GENOMIC DNA]</scope>
    <source>
        <strain evidence="1 2">Grewe 0041</strain>
    </source>
</reference>
<protein>
    <submittedName>
        <fullName evidence="1">Uncharacterized protein</fullName>
    </submittedName>
</protein>
<name>A0ABR4AV88_9LECA</name>
<organism evidence="1 2">
    <name type="scientific">Lepraria finkii</name>
    <dbReference type="NCBI Taxonomy" id="1340010"/>
    <lineage>
        <taxon>Eukaryota</taxon>
        <taxon>Fungi</taxon>
        <taxon>Dikarya</taxon>
        <taxon>Ascomycota</taxon>
        <taxon>Pezizomycotina</taxon>
        <taxon>Lecanoromycetes</taxon>
        <taxon>OSLEUM clade</taxon>
        <taxon>Lecanoromycetidae</taxon>
        <taxon>Lecanorales</taxon>
        <taxon>Lecanorineae</taxon>
        <taxon>Stereocaulaceae</taxon>
        <taxon>Lepraria</taxon>
    </lineage>
</organism>
<sequence>MCEVGLEGDPPRVLDCAALKAALETGKATLENLIISVQSYSWSDLWYEDPMPKTGIRGTLNSLRDFENLVELEIPIVLLMGMDPGGKQPLNRRLPRNVRSLCLRDDISPFKAYRWSSEAVLEVLHTFVRDRLGHYPELKALGLILNDNHEDAGKFWLAIFQDVCQSAGIRPKIS</sequence>